<feature type="compositionally biased region" description="Low complexity" evidence="5">
    <location>
        <begin position="57"/>
        <end position="86"/>
    </location>
</feature>
<comment type="caution">
    <text evidence="7">The sequence shown here is derived from an EMBL/GenBank/DDBJ whole genome shotgun (WGS) entry which is preliminary data.</text>
</comment>
<keyword evidence="4 6" id="KW-0472">Membrane</keyword>
<evidence type="ECO:0000256" key="4">
    <source>
        <dbReference type="ARBA" id="ARBA00023136"/>
    </source>
</evidence>
<dbReference type="GO" id="GO:0071944">
    <property type="term" value="C:cell periphery"/>
    <property type="evidence" value="ECO:0007669"/>
    <property type="project" value="UniProtKB-ARBA"/>
</dbReference>
<evidence type="ECO:0000256" key="1">
    <source>
        <dbReference type="ARBA" id="ARBA00004167"/>
    </source>
</evidence>
<accession>A0AAW0CYR1</accession>
<organism evidence="7 8">
    <name type="scientific">Paramarasmius palmivorus</name>
    <dbReference type="NCBI Taxonomy" id="297713"/>
    <lineage>
        <taxon>Eukaryota</taxon>
        <taxon>Fungi</taxon>
        <taxon>Dikarya</taxon>
        <taxon>Basidiomycota</taxon>
        <taxon>Agaricomycotina</taxon>
        <taxon>Agaricomycetes</taxon>
        <taxon>Agaricomycetidae</taxon>
        <taxon>Agaricales</taxon>
        <taxon>Marasmiineae</taxon>
        <taxon>Marasmiaceae</taxon>
        <taxon>Paramarasmius</taxon>
    </lineage>
</organism>
<dbReference type="PANTHER" id="PTHR15549">
    <property type="entry name" value="PAIRED IMMUNOGLOBULIN-LIKE TYPE 2 RECEPTOR"/>
    <property type="match status" value="1"/>
</dbReference>
<evidence type="ECO:0000313" key="7">
    <source>
        <dbReference type="EMBL" id="KAK7044252.1"/>
    </source>
</evidence>
<name>A0AAW0CYR1_9AGAR</name>
<proteinExistence type="predicted"/>
<evidence type="ECO:0000256" key="3">
    <source>
        <dbReference type="ARBA" id="ARBA00022989"/>
    </source>
</evidence>
<dbReference type="Proteomes" id="UP001383192">
    <property type="component" value="Unassembled WGS sequence"/>
</dbReference>
<feature type="transmembrane region" description="Helical" evidence="6">
    <location>
        <begin position="94"/>
        <end position="116"/>
    </location>
</feature>
<keyword evidence="8" id="KW-1185">Reference proteome</keyword>
<reference evidence="7 8" key="1">
    <citation type="submission" date="2024-01" db="EMBL/GenBank/DDBJ databases">
        <title>A draft genome for a cacao thread blight-causing isolate of Paramarasmius palmivorus.</title>
        <authorList>
            <person name="Baruah I.K."/>
            <person name="Bukari Y."/>
            <person name="Amoako-Attah I."/>
            <person name="Meinhardt L.W."/>
            <person name="Bailey B.A."/>
            <person name="Cohen S.P."/>
        </authorList>
    </citation>
    <scope>NUCLEOTIDE SEQUENCE [LARGE SCALE GENOMIC DNA]</scope>
    <source>
        <strain evidence="7 8">GH-12</strain>
    </source>
</reference>
<feature type="region of interest" description="Disordered" evidence="5">
    <location>
        <begin position="409"/>
        <end position="439"/>
    </location>
</feature>
<evidence type="ECO:0000313" key="8">
    <source>
        <dbReference type="Proteomes" id="UP001383192"/>
    </source>
</evidence>
<sequence>MVHIPARHHKRQFDPDAVPSAAGISGIKTVGEATGTFVFDTSAGAGGATGVPDFQISTTRSTPTGNPTTAASQATASESASSATSSNAIPLGTVIGACVGALVGAIIIIWLGFWVYKRADPKKKKRGPQRDAQGRSGNTWNKLDDEPDRWEGMDKGKGVEMSEQKPTDEQSMEKLTMFKKSSPSIRTEYTLKTEELPTFDLGPHPFAQYHPNLAKEMASAPVDTPTPPQPAYLNLQRGESSTMSWEGGSGHDSFLSLNSAKRMSGSMSPSVDMAIPTPPISSSEPIRWESAEVLNFEGHAAEIVDPSAETANYKSNNPFLHSTERRKSLSNPFFNAQSSTRSSSKKGKARDITPSAASEDPFTDDKQAVSQHVKVESMDSVTSNDRAIQSLLAALDATTDPQERARIASMQSAASAYTADEDVTDRFPLPPGTPKASQH</sequence>
<keyword evidence="2 6" id="KW-0812">Transmembrane</keyword>
<dbReference type="EMBL" id="JAYKXP010000026">
    <property type="protein sequence ID" value="KAK7044252.1"/>
    <property type="molecule type" value="Genomic_DNA"/>
</dbReference>
<dbReference type="AlphaFoldDB" id="A0AAW0CYR1"/>
<feature type="region of interest" description="Disordered" evidence="5">
    <location>
        <begin position="324"/>
        <end position="367"/>
    </location>
</feature>
<evidence type="ECO:0000256" key="2">
    <source>
        <dbReference type="ARBA" id="ARBA00022692"/>
    </source>
</evidence>
<evidence type="ECO:0000256" key="5">
    <source>
        <dbReference type="SAM" id="MobiDB-lite"/>
    </source>
</evidence>
<comment type="subcellular location">
    <subcellularLocation>
        <location evidence="1">Membrane</location>
        <topology evidence="1">Single-pass membrane protein</topology>
    </subcellularLocation>
</comment>
<dbReference type="GO" id="GO:0016020">
    <property type="term" value="C:membrane"/>
    <property type="evidence" value="ECO:0007669"/>
    <property type="project" value="UniProtKB-SubCell"/>
</dbReference>
<evidence type="ECO:0000256" key="6">
    <source>
        <dbReference type="SAM" id="Phobius"/>
    </source>
</evidence>
<feature type="compositionally biased region" description="Basic and acidic residues" evidence="5">
    <location>
        <begin position="149"/>
        <end position="170"/>
    </location>
</feature>
<feature type="region of interest" description="Disordered" evidence="5">
    <location>
        <begin position="50"/>
        <end position="86"/>
    </location>
</feature>
<gene>
    <name evidence="7" type="ORF">VNI00_007974</name>
</gene>
<dbReference type="InterPro" id="IPR051694">
    <property type="entry name" value="Immunoregulatory_rcpt-like"/>
</dbReference>
<protein>
    <submittedName>
        <fullName evidence="7">Uncharacterized protein</fullName>
    </submittedName>
</protein>
<keyword evidence="3 6" id="KW-1133">Transmembrane helix</keyword>
<feature type="region of interest" description="Disordered" evidence="5">
    <location>
        <begin position="122"/>
        <end position="170"/>
    </location>
</feature>
<feature type="compositionally biased region" description="Polar residues" evidence="5">
    <location>
        <begin position="329"/>
        <end position="342"/>
    </location>
</feature>